<dbReference type="InterPro" id="IPR051781">
    <property type="entry name" value="Metallo-dep_Hydrolase"/>
</dbReference>
<proteinExistence type="predicted"/>
<evidence type="ECO:0000313" key="3">
    <source>
        <dbReference type="Proteomes" id="UP000217771"/>
    </source>
</evidence>
<keyword evidence="2" id="KW-0378">Hydrolase</keyword>
<name>A0A2A2EXW8_9GAMM</name>
<dbReference type="OrthoDB" id="9782972at2"/>
<dbReference type="InterPro" id="IPR006311">
    <property type="entry name" value="TAT_signal"/>
</dbReference>
<dbReference type="Proteomes" id="UP000217771">
    <property type="component" value="Unassembled WGS sequence"/>
</dbReference>
<accession>A0A2A2EXW8</accession>
<dbReference type="PROSITE" id="PS51318">
    <property type="entry name" value="TAT"/>
    <property type="match status" value="1"/>
</dbReference>
<dbReference type="SUPFAM" id="SSF51556">
    <property type="entry name" value="Metallo-dependent hydrolases"/>
    <property type="match status" value="1"/>
</dbReference>
<dbReference type="EMBL" id="NSKB01000003">
    <property type="protein sequence ID" value="PAU77133.1"/>
    <property type="molecule type" value="Genomic_DNA"/>
</dbReference>
<dbReference type="PANTHER" id="PTHR43135">
    <property type="entry name" value="ALPHA-D-RIBOSE 1-METHYLPHOSPHONATE 5-TRIPHOSPHATE DIPHOSPHATASE"/>
    <property type="match status" value="1"/>
</dbReference>
<dbReference type="CDD" id="cd01299">
    <property type="entry name" value="Met_dep_hydrolase_A"/>
    <property type="match status" value="1"/>
</dbReference>
<dbReference type="InterPro" id="IPR057744">
    <property type="entry name" value="OTAase-like"/>
</dbReference>
<gene>
    <name evidence="2" type="ORF">CK498_07725</name>
</gene>
<organism evidence="2 3">
    <name type="scientific">Halomonas salipaludis</name>
    <dbReference type="NCBI Taxonomy" id="2032625"/>
    <lineage>
        <taxon>Bacteria</taxon>
        <taxon>Pseudomonadati</taxon>
        <taxon>Pseudomonadota</taxon>
        <taxon>Gammaproteobacteria</taxon>
        <taxon>Oceanospirillales</taxon>
        <taxon>Halomonadaceae</taxon>
        <taxon>Halomonas</taxon>
    </lineage>
</organism>
<evidence type="ECO:0000259" key="1">
    <source>
        <dbReference type="Pfam" id="PF01979"/>
    </source>
</evidence>
<dbReference type="Gene3D" id="2.30.40.10">
    <property type="entry name" value="Urease, subunit C, domain 1"/>
    <property type="match status" value="1"/>
</dbReference>
<dbReference type="GO" id="GO:0016810">
    <property type="term" value="F:hydrolase activity, acting on carbon-nitrogen (but not peptide) bonds"/>
    <property type="evidence" value="ECO:0007669"/>
    <property type="project" value="InterPro"/>
</dbReference>
<protein>
    <submittedName>
        <fullName evidence="2">Hydrolase</fullName>
    </submittedName>
</protein>
<dbReference type="PANTHER" id="PTHR43135:SF3">
    <property type="entry name" value="ALPHA-D-RIBOSE 1-METHYLPHOSPHONATE 5-TRIPHOSPHATE DIPHOSPHATASE"/>
    <property type="match status" value="1"/>
</dbReference>
<dbReference type="InterPro" id="IPR011059">
    <property type="entry name" value="Metal-dep_hydrolase_composite"/>
</dbReference>
<evidence type="ECO:0000313" key="2">
    <source>
        <dbReference type="EMBL" id="PAU77133.1"/>
    </source>
</evidence>
<dbReference type="InterPro" id="IPR032466">
    <property type="entry name" value="Metal_Hydrolase"/>
</dbReference>
<feature type="domain" description="Amidohydrolase-related" evidence="1">
    <location>
        <begin position="90"/>
        <end position="449"/>
    </location>
</feature>
<keyword evidence="3" id="KW-1185">Reference proteome</keyword>
<dbReference type="AlphaFoldDB" id="A0A2A2EXW8"/>
<dbReference type="SUPFAM" id="SSF51338">
    <property type="entry name" value="Composite domain of metallo-dependent hydrolases"/>
    <property type="match status" value="1"/>
</dbReference>
<comment type="caution">
    <text evidence="2">The sequence shown here is derived from an EMBL/GenBank/DDBJ whole genome shotgun (WGS) entry which is preliminary data.</text>
</comment>
<dbReference type="Pfam" id="PF01979">
    <property type="entry name" value="Amidohydro_1"/>
    <property type="match status" value="1"/>
</dbReference>
<sequence length="454" mass="48924">MADLTRRQFLGGSAAVMALFAGLRTPSVIGAQPRGNGPPILLTNLRLFDGSGAPLRDDVSIRVDAGRIQEILPAQAETGEVERIDCGGRVVMPGLIDAHWHATLAAITQTTAMTADPGYVHLVAAQEAERTLLRGFTTVRDVGGPAFALKRAIDEGIVHGPRIFPAGAMISQTSGHGDFRMRHEIPRGTTTPLSAGELMGVSAIADGEAEVLQRTREQLMLGASQIKLMAGGGVASSYDPLDSTQFSERELRAAVEAADDWGTYATAHVYTPRGIQRAISAGVKSIEHGQLADEDSVRMMADEGTWWSLQPFLQDEDANVYPDAERRESQRQVAEGTLRAYEMAQRFGIKTAWGTDILFSPQNTPSQGRQLAKLTRFYAPLDVLAMATGSNAELLALSGPRNPYPGQLGRLIPGALADLLVVDGDPNASLDFLDDPERNLRLIMKDGRIYKDSL</sequence>
<reference evidence="2 3" key="1">
    <citation type="submission" date="2017-08" db="EMBL/GenBank/DDBJ databases">
        <title>Halomonas alkalisoli sp. nov., isolated from saline alkaline soil.</title>
        <authorList>
            <person name="Wang D."/>
            <person name="Zhang G."/>
        </authorList>
    </citation>
    <scope>NUCLEOTIDE SEQUENCE [LARGE SCALE GENOMIC DNA]</scope>
    <source>
        <strain evidence="2 3">WRN001</strain>
    </source>
</reference>
<dbReference type="Gene3D" id="3.20.20.140">
    <property type="entry name" value="Metal-dependent hydrolases"/>
    <property type="match status" value="1"/>
</dbReference>
<dbReference type="InterPro" id="IPR006680">
    <property type="entry name" value="Amidohydro-rel"/>
</dbReference>